<dbReference type="SUPFAM" id="SSF52058">
    <property type="entry name" value="L domain-like"/>
    <property type="match status" value="3"/>
</dbReference>
<evidence type="ECO:0000256" key="4">
    <source>
        <dbReference type="ARBA" id="ARBA00022821"/>
    </source>
</evidence>
<dbReference type="PANTHER" id="PTHR11017">
    <property type="entry name" value="LEUCINE-RICH REPEAT-CONTAINING PROTEIN"/>
    <property type="match status" value="1"/>
</dbReference>
<dbReference type="SUPFAM" id="SSF52200">
    <property type="entry name" value="Toll/Interleukin receptor TIR domain"/>
    <property type="match status" value="1"/>
</dbReference>
<dbReference type="InterPro" id="IPR055414">
    <property type="entry name" value="LRR_R13L4/SHOC2-like"/>
</dbReference>
<evidence type="ECO:0000313" key="7">
    <source>
        <dbReference type="EMBL" id="AET01380.2"/>
    </source>
</evidence>
<keyword evidence="3" id="KW-0547">Nucleotide-binding</keyword>
<dbReference type="GO" id="GO:0007165">
    <property type="term" value="P:signal transduction"/>
    <property type="evidence" value="ECO:0007669"/>
    <property type="project" value="InterPro"/>
</dbReference>
<evidence type="ECO:0000259" key="6">
    <source>
        <dbReference type="PROSITE" id="PS50104"/>
    </source>
</evidence>
<dbReference type="Pfam" id="PF00931">
    <property type="entry name" value="NB-ARC"/>
    <property type="match status" value="2"/>
</dbReference>
<dbReference type="Gene3D" id="1.10.8.430">
    <property type="entry name" value="Helical domain of apoptotic protease-activating factors"/>
    <property type="match status" value="2"/>
</dbReference>
<evidence type="ECO:0000256" key="2">
    <source>
        <dbReference type="ARBA" id="ARBA00022737"/>
    </source>
</evidence>
<keyword evidence="9" id="KW-1185">Reference proteome</keyword>
<evidence type="ECO:0000313" key="9">
    <source>
        <dbReference type="Proteomes" id="UP000002051"/>
    </source>
</evidence>
<dbReference type="InterPro" id="IPR000157">
    <property type="entry name" value="TIR_dom"/>
</dbReference>
<reference evidence="7 9" key="2">
    <citation type="journal article" date="2014" name="BMC Genomics">
        <title>An improved genome release (version Mt4.0) for the model legume Medicago truncatula.</title>
        <authorList>
            <person name="Tang H."/>
            <person name="Krishnakumar V."/>
            <person name="Bidwell S."/>
            <person name="Rosen B."/>
            <person name="Chan A."/>
            <person name="Zhou S."/>
            <person name="Gentzbittel L."/>
            <person name="Childs K.L."/>
            <person name="Yandell M."/>
            <person name="Gundlach H."/>
            <person name="Mayer K.F."/>
            <person name="Schwartz D.C."/>
            <person name="Town C.D."/>
        </authorList>
    </citation>
    <scope>GENOME REANNOTATION</scope>
    <source>
        <strain evidence="8 9">cv. Jemalong A17</strain>
    </source>
</reference>
<dbReference type="Pfam" id="PF18052">
    <property type="entry name" value="Rx_N"/>
    <property type="match status" value="1"/>
</dbReference>
<dbReference type="HOGENOM" id="CLU_001151_0_0_1"/>
<dbReference type="InterPro" id="IPR058192">
    <property type="entry name" value="WHD_ROQ1-like"/>
</dbReference>
<dbReference type="PROSITE" id="PS50104">
    <property type="entry name" value="TIR"/>
    <property type="match status" value="1"/>
</dbReference>
<dbReference type="InterPro" id="IPR002182">
    <property type="entry name" value="NB-ARC"/>
</dbReference>
<dbReference type="Pfam" id="PF23282">
    <property type="entry name" value="WHD_ROQ1"/>
    <property type="match status" value="1"/>
</dbReference>
<gene>
    <name evidence="7" type="ordered locus">MTR_8g011850</name>
</gene>
<dbReference type="InterPro" id="IPR035897">
    <property type="entry name" value="Toll_tir_struct_dom_sf"/>
</dbReference>
<dbReference type="Pfam" id="PF01582">
    <property type="entry name" value="TIR"/>
    <property type="match status" value="1"/>
</dbReference>
<name>G7LEF6_MEDTR</name>
<dbReference type="PANTHER" id="PTHR11017:SF560">
    <property type="entry name" value="RESISTANCE PROTEIN (TIR-NBS-LRR CLASS), PUTATIVE-RELATED"/>
    <property type="match status" value="1"/>
</dbReference>
<reference evidence="7 9" key="1">
    <citation type="journal article" date="2011" name="Nature">
        <title>The Medicago genome provides insight into the evolution of rhizobial symbioses.</title>
        <authorList>
            <person name="Young N.D."/>
            <person name="Debelle F."/>
            <person name="Oldroyd G.E."/>
            <person name="Geurts R."/>
            <person name="Cannon S.B."/>
            <person name="Udvardi M.K."/>
            <person name="Benedito V.A."/>
            <person name="Mayer K.F."/>
            <person name="Gouzy J."/>
            <person name="Schoof H."/>
            <person name="Van de Peer Y."/>
            <person name="Proost S."/>
            <person name="Cook D.R."/>
            <person name="Meyers B.C."/>
            <person name="Spannagl M."/>
            <person name="Cheung F."/>
            <person name="De Mita S."/>
            <person name="Krishnakumar V."/>
            <person name="Gundlach H."/>
            <person name="Zhou S."/>
            <person name="Mudge J."/>
            <person name="Bharti A.K."/>
            <person name="Murray J.D."/>
            <person name="Naoumkina M.A."/>
            <person name="Rosen B."/>
            <person name="Silverstein K.A."/>
            <person name="Tang H."/>
            <person name="Rombauts S."/>
            <person name="Zhao P.X."/>
            <person name="Zhou P."/>
            <person name="Barbe V."/>
            <person name="Bardou P."/>
            <person name="Bechner M."/>
            <person name="Bellec A."/>
            <person name="Berger A."/>
            <person name="Berges H."/>
            <person name="Bidwell S."/>
            <person name="Bisseling T."/>
            <person name="Choisne N."/>
            <person name="Couloux A."/>
            <person name="Denny R."/>
            <person name="Deshpande S."/>
            <person name="Dai X."/>
            <person name="Doyle J.J."/>
            <person name="Dudez A.M."/>
            <person name="Farmer A.D."/>
            <person name="Fouteau S."/>
            <person name="Franken C."/>
            <person name="Gibelin C."/>
            <person name="Gish J."/>
            <person name="Goldstein S."/>
            <person name="Gonzalez A.J."/>
            <person name="Green P.J."/>
            <person name="Hallab A."/>
            <person name="Hartog M."/>
            <person name="Hua A."/>
            <person name="Humphray S.J."/>
            <person name="Jeong D.H."/>
            <person name="Jing Y."/>
            <person name="Jocker A."/>
            <person name="Kenton S.M."/>
            <person name="Kim D.J."/>
            <person name="Klee K."/>
            <person name="Lai H."/>
            <person name="Lang C."/>
            <person name="Lin S."/>
            <person name="Macmil S.L."/>
            <person name="Magdelenat G."/>
            <person name="Matthews L."/>
            <person name="McCorrison J."/>
            <person name="Monaghan E.L."/>
            <person name="Mun J.H."/>
            <person name="Najar F.Z."/>
            <person name="Nicholson C."/>
            <person name="Noirot C."/>
            <person name="O'Bleness M."/>
            <person name="Paule C.R."/>
            <person name="Poulain J."/>
            <person name="Prion F."/>
            <person name="Qin B."/>
            <person name="Qu C."/>
            <person name="Retzel E.F."/>
            <person name="Riddle C."/>
            <person name="Sallet E."/>
            <person name="Samain S."/>
            <person name="Samson N."/>
            <person name="Sanders I."/>
            <person name="Saurat O."/>
            <person name="Scarpelli C."/>
            <person name="Schiex T."/>
            <person name="Segurens B."/>
            <person name="Severin A.J."/>
            <person name="Sherrier D.J."/>
            <person name="Shi R."/>
            <person name="Sims S."/>
            <person name="Singer S.R."/>
            <person name="Sinharoy S."/>
            <person name="Sterck L."/>
            <person name="Viollet A."/>
            <person name="Wang B.B."/>
            <person name="Wang K."/>
            <person name="Wang M."/>
            <person name="Wang X."/>
            <person name="Warfsmann J."/>
            <person name="Weissenbach J."/>
            <person name="White D.D."/>
            <person name="White J.D."/>
            <person name="Wiley G.B."/>
            <person name="Wincker P."/>
            <person name="Xing Y."/>
            <person name="Yang L."/>
            <person name="Yao Z."/>
            <person name="Ying F."/>
            <person name="Zhai J."/>
            <person name="Zhou L."/>
            <person name="Zuber A."/>
            <person name="Denarie J."/>
            <person name="Dixon R.A."/>
            <person name="May G.D."/>
            <person name="Schwartz D.C."/>
            <person name="Rogers J."/>
            <person name="Quetier F."/>
            <person name="Town C.D."/>
            <person name="Roe B.A."/>
        </authorList>
    </citation>
    <scope>NUCLEOTIDE SEQUENCE [LARGE SCALE GENOMIC DNA]</scope>
    <source>
        <strain evidence="7">A17</strain>
        <strain evidence="8 9">cv. Jemalong A17</strain>
    </source>
</reference>
<feature type="domain" description="TIR" evidence="6">
    <location>
        <begin position="34"/>
        <end position="204"/>
    </location>
</feature>
<sequence>MSMDDDDDDDDSCSSYSYSYSYSSCSSLNFDHRWFYDVFISFRGEDIGKSFVSHLVNALRKARITTYIDGGQLHTGTELGPGLLAAIETSSISIIVFSKNYTESSWCLDVLQNVMECHISDGQLVVPVFHDVDPSVVRHQKGAFGQVLRDTAKRTSRKGEIEDVVSSWKNALAEAVSIPGWNAISFRNEDELVELIVEDVLRKLNKRLLSITKFPVGLESRVQQVIQFIQNQSSKVCLTGIWGMGGSGKTTTAKAIFNQINLKFMHASFIENIREVCIKNDRGIIHLQQQLLSDVMKTNEKVYNIAEGQMMINERFRGKNVFVVLDDVTTFEQLKALCANPEFFGPGSVLIITTRDVHLLDLFKVDYVCKMKEMDENESLELFSWHVFRQPNPREDFSEFSKRVVSYCGGLPLALEVIGSYSNQMTDEDWISVFSNPKTIPNHQIQEKLRISYDGLNQDMEKDIFLDICCFFIGKDRTYVTEILNGCGLDADTGITVLVERSLLKVDNYNKLEMHDLIRDMGREIVRESSAKEPGKRSRLWFHEDVHDILTTNSGTETVEGLVLKSQRTGRVCFSTNSFKKMNQLRLLQLDCVDLTGDYGNLSKELRWVHWQGFTFNCIPDDFHQGNLVVFELKHSNIKQVWNKTKLLVNLKILNLSHSRYLTSSPDFSKLPNLEKLIMKDCPSLSEVHPSIGDLNKLLMLNLKDCIGLSNLPKSIYQLKSLNTLILSGCSKIDKLEEDIVQMESLTTLIANNTAVKEVPFSIVRSKSIRYISLCGYEGLSHDVFQSLIRSWMSPTLNSLPCIFPFRNITYYCLASHDVHQNNLVFLSPIDSILLQLRIIGVQFRSEIQLTQELRGILDDQYDISVTKVETSHASQISNPSLRSLLIGMGNFHIFIEALSKSISQGLTTNDSGEFFLPGDNYPSWLAYTGEGPSVRFQVPKDSDHCIKGITLCVVYSSTISENMVTECLASVLIINYTKFTVHIYKRDTIMSFNDEDWKNITSNLGPGDNVEIFVAFGHELIVKETAAYLIYNHSVTKEIESSTNAHEKYDLKYDVDAKFKGGPRRYQWEMDKASKRDVKSLNQSKIADEKGDLVNGVNRRMAEQIPYAVAESLFNRLASAAFREHGRIFGVMDELERLKKSVECIRVVLLDAQEKQEQNWIGRLKDVLHLADDLLDEFIIEGMRYKVDAGDKKKITWFDVVVEEMTRLNLNPKAVVVKQTDSLRNKSISFLLESNINGREDDKKEIINLLRQPRGNISSIAIVGIGGIGKTTLAQFIYNDEEVQNHFEKKMWVCISNNFDVKTIVKKMLESLTDSKIDDKYLLVLDDICNVSHKNWTQLRTYLMCGAEDSKILMTTRSKIVSERLETSKLYVLNGLTLDVSWSMLKKITFGNEISVVDQNLESIGKKIAEKCMGVPLAIKTLGGLLQSKSKEREWINVLQGEFWESCEDEKSIMLILTLGYQSLSLRLRQCFAYCSLFPKDWEIEKDMLIQLWMAQGYLECSDGKQLLEDVGNEFVKILLIKSFFQDAKEGEDGELVSFKMHNLMHDLATQVAGNDCFYIESEAKRRVQRPVHVSLEPNAVHLLGSLDANRLRTLILWSSNEEEELNGDEMSVISKFKCLRVLMLSYCSLSKLSNSIGKLKHLRYLNLSHCRGLGSLYKSFSSLVLLQSLILTPNEKVKFSTKVVSKLINLKHLHISDWEVSRDKTSFGFVKLSIWQHKGMVLSNWISSLTNIVEISLFLCGSLQYLPPLEHLPFLKSLHISFLEELEYIYYEQDFASAFFPSLECLSLQFCYMLKGWWRMGDDFNNTSCSQNLSLPPFPRLSQLSIIGCLMLTSTPTFPNLENGLELFDSSVETLVATLNIALECLNDIPPLSMLKSLHIDGVSLNVKRIPENWMQNLTSLQLLQINWFSRQAFQEIETWFKDDLKCLPSLQTIAFHNCEDLEALPDWICNLSSLQHLRVYDCINLASLPEGMPRLTNLQTIEIIGCPILVEECQTQTGETWPKIGFAFSDKPQPIYGLDNILDAWDIHHQLSLIMLALPGKSLPTY</sequence>
<dbReference type="InterPro" id="IPR036388">
    <property type="entry name" value="WH-like_DNA-bd_sf"/>
</dbReference>
<organism evidence="7 9">
    <name type="scientific">Medicago truncatula</name>
    <name type="common">Barrel medic</name>
    <name type="synonym">Medicago tribuloides</name>
    <dbReference type="NCBI Taxonomy" id="3880"/>
    <lineage>
        <taxon>Eukaryota</taxon>
        <taxon>Viridiplantae</taxon>
        <taxon>Streptophyta</taxon>
        <taxon>Embryophyta</taxon>
        <taxon>Tracheophyta</taxon>
        <taxon>Spermatophyta</taxon>
        <taxon>Magnoliopsida</taxon>
        <taxon>eudicotyledons</taxon>
        <taxon>Gunneridae</taxon>
        <taxon>Pentapetalae</taxon>
        <taxon>rosids</taxon>
        <taxon>fabids</taxon>
        <taxon>Fabales</taxon>
        <taxon>Fabaceae</taxon>
        <taxon>Papilionoideae</taxon>
        <taxon>50 kb inversion clade</taxon>
        <taxon>NPAAA clade</taxon>
        <taxon>Hologalegina</taxon>
        <taxon>IRL clade</taxon>
        <taxon>Trifolieae</taxon>
        <taxon>Medicago</taxon>
    </lineage>
</organism>
<dbReference type="GO" id="GO:0051707">
    <property type="term" value="P:response to other organism"/>
    <property type="evidence" value="ECO:0007669"/>
    <property type="project" value="UniProtKB-ARBA"/>
</dbReference>
<dbReference type="Gene3D" id="3.40.50.10140">
    <property type="entry name" value="Toll/interleukin-1 receptor homology (TIR) domain"/>
    <property type="match status" value="1"/>
</dbReference>
<dbReference type="Gene3D" id="3.40.50.300">
    <property type="entry name" value="P-loop containing nucleotide triphosphate hydrolases"/>
    <property type="match status" value="2"/>
</dbReference>
<evidence type="ECO:0000256" key="5">
    <source>
        <dbReference type="ARBA" id="ARBA00023027"/>
    </source>
</evidence>
<dbReference type="FunFam" id="1.10.10.10:FF:000322">
    <property type="entry name" value="Probable disease resistance protein At1g63360"/>
    <property type="match status" value="1"/>
</dbReference>
<dbReference type="GO" id="GO:0043531">
    <property type="term" value="F:ADP binding"/>
    <property type="evidence" value="ECO:0007669"/>
    <property type="project" value="InterPro"/>
</dbReference>
<dbReference type="SUPFAM" id="SSF52540">
    <property type="entry name" value="P-loop containing nucleoside triphosphate hydrolases"/>
    <property type="match status" value="2"/>
</dbReference>
<dbReference type="Gene3D" id="1.10.10.10">
    <property type="entry name" value="Winged helix-like DNA-binding domain superfamily/Winged helix DNA-binding domain"/>
    <property type="match status" value="1"/>
</dbReference>
<evidence type="ECO:0000256" key="3">
    <source>
        <dbReference type="ARBA" id="ARBA00022741"/>
    </source>
</evidence>
<evidence type="ECO:0000313" key="8">
    <source>
        <dbReference type="EnsemblPlants" id="AET01380"/>
    </source>
</evidence>
<accession>A0A0C3XWJ1</accession>
<dbReference type="GO" id="GO:0006952">
    <property type="term" value="P:defense response"/>
    <property type="evidence" value="ECO:0007669"/>
    <property type="project" value="UniProtKB-KW"/>
</dbReference>
<accession>G7LEF6</accession>
<dbReference type="EMBL" id="CM001224">
    <property type="protein sequence ID" value="AET01380.2"/>
    <property type="molecule type" value="Genomic_DNA"/>
</dbReference>
<keyword evidence="1" id="KW-0433">Leucine-rich repeat</keyword>
<protein>
    <submittedName>
        <fullName evidence="7">Disease resistance protein (TIR-NBS-LRR class), putative</fullName>
    </submittedName>
</protein>
<dbReference type="Gene3D" id="3.80.10.10">
    <property type="entry name" value="Ribonuclease Inhibitor"/>
    <property type="match status" value="3"/>
</dbReference>
<dbReference type="InterPro" id="IPR032675">
    <property type="entry name" value="LRR_dom_sf"/>
</dbReference>
<dbReference type="PaxDb" id="3880-AET01380"/>
<dbReference type="Proteomes" id="UP000002051">
    <property type="component" value="Chromosome 8"/>
</dbReference>
<dbReference type="Gene3D" id="1.20.5.4130">
    <property type="match status" value="1"/>
</dbReference>
<proteinExistence type="predicted"/>
<dbReference type="EnsemblPlants" id="AET01380">
    <property type="protein sequence ID" value="AET01380"/>
    <property type="gene ID" value="MTR_8g011850"/>
</dbReference>
<dbReference type="Pfam" id="PF23559">
    <property type="entry name" value="WHD_DRP"/>
    <property type="match status" value="1"/>
</dbReference>
<keyword evidence="4" id="KW-0611">Plant defense</keyword>
<dbReference type="eggNOG" id="KOG4658">
    <property type="taxonomic scope" value="Eukaryota"/>
</dbReference>
<keyword evidence="5" id="KW-0520">NAD</keyword>
<dbReference type="InterPro" id="IPR044974">
    <property type="entry name" value="Disease_R_plants"/>
</dbReference>
<keyword evidence="2" id="KW-0677">Repeat</keyword>
<dbReference type="Pfam" id="PF23598">
    <property type="entry name" value="LRR_14"/>
    <property type="match status" value="1"/>
</dbReference>
<evidence type="ECO:0000256" key="1">
    <source>
        <dbReference type="ARBA" id="ARBA00022614"/>
    </source>
</evidence>
<dbReference type="SMART" id="SM00255">
    <property type="entry name" value="TIR"/>
    <property type="match status" value="1"/>
</dbReference>
<dbReference type="InterPro" id="IPR042197">
    <property type="entry name" value="Apaf_helical"/>
</dbReference>
<dbReference type="InterPro" id="IPR027417">
    <property type="entry name" value="P-loop_NTPase"/>
</dbReference>
<dbReference type="InterPro" id="IPR058922">
    <property type="entry name" value="WHD_DRP"/>
</dbReference>
<dbReference type="PRINTS" id="PR00364">
    <property type="entry name" value="DISEASERSIST"/>
</dbReference>
<dbReference type="FunFam" id="3.40.50.10140:FF:000007">
    <property type="entry name" value="Disease resistance protein (TIR-NBS-LRR class)"/>
    <property type="match status" value="1"/>
</dbReference>
<dbReference type="InterPro" id="IPR041118">
    <property type="entry name" value="Rx_N"/>
</dbReference>
<reference evidence="8" key="3">
    <citation type="submission" date="2015-04" db="UniProtKB">
        <authorList>
            <consortium name="EnsemblPlants"/>
        </authorList>
    </citation>
    <scope>IDENTIFICATION</scope>
    <source>
        <strain evidence="8">cv. Jemalong A17</strain>
    </source>
</reference>